<evidence type="ECO:0000256" key="2">
    <source>
        <dbReference type="ARBA" id="ARBA00022771"/>
    </source>
</evidence>
<dbReference type="GO" id="GO:0008270">
    <property type="term" value="F:zinc ion binding"/>
    <property type="evidence" value="ECO:0007669"/>
    <property type="project" value="UniProtKB-KW"/>
</dbReference>
<keyword evidence="5" id="KW-0238">DNA-binding</keyword>
<dbReference type="PROSITE" id="PS50114">
    <property type="entry name" value="GATA_ZN_FINGER_2"/>
    <property type="match status" value="1"/>
</dbReference>
<accession>A0A8K0GS82</accession>
<dbReference type="GO" id="GO:0006355">
    <property type="term" value="P:regulation of DNA-templated transcription"/>
    <property type="evidence" value="ECO:0007669"/>
    <property type="project" value="InterPro"/>
</dbReference>
<keyword evidence="13" id="KW-1185">Reference proteome</keyword>
<dbReference type="InterPro" id="IPR013088">
    <property type="entry name" value="Znf_NHR/GATA"/>
</dbReference>
<dbReference type="AlphaFoldDB" id="A0A8K0GS82"/>
<dbReference type="SMART" id="SM00401">
    <property type="entry name" value="ZnF_GATA"/>
    <property type="match status" value="1"/>
</dbReference>
<feature type="domain" description="GATA-type" evidence="11">
    <location>
        <begin position="12"/>
        <end position="48"/>
    </location>
</feature>
<dbReference type="PANTHER" id="PTHR47172">
    <property type="entry name" value="OS01G0976800 PROTEIN"/>
    <property type="match status" value="1"/>
</dbReference>
<evidence type="ECO:0000256" key="4">
    <source>
        <dbReference type="ARBA" id="ARBA00023015"/>
    </source>
</evidence>
<evidence type="ECO:0000256" key="1">
    <source>
        <dbReference type="ARBA" id="ARBA00022723"/>
    </source>
</evidence>
<evidence type="ECO:0000256" key="3">
    <source>
        <dbReference type="ARBA" id="ARBA00022833"/>
    </source>
</evidence>
<dbReference type="GO" id="GO:0043565">
    <property type="term" value="F:sequence-specific DNA binding"/>
    <property type="evidence" value="ECO:0007669"/>
    <property type="project" value="InterPro"/>
</dbReference>
<dbReference type="EMBL" id="VOIH02000010">
    <property type="protein sequence ID" value="KAF3436509.1"/>
    <property type="molecule type" value="Genomic_DNA"/>
</dbReference>
<dbReference type="Pfam" id="PF00320">
    <property type="entry name" value="GATA"/>
    <property type="match status" value="1"/>
</dbReference>
<keyword evidence="6" id="KW-0804">Transcription</keyword>
<dbReference type="Gene3D" id="3.30.50.10">
    <property type="entry name" value="Erythroid Transcription Factor GATA-1, subunit A"/>
    <property type="match status" value="1"/>
</dbReference>
<evidence type="ECO:0000256" key="9">
    <source>
        <dbReference type="PROSITE-ProRule" id="PRU00094"/>
    </source>
</evidence>
<dbReference type="SUPFAM" id="SSF57716">
    <property type="entry name" value="Glucocorticoid receptor-like (DNA-binding domain)"/>
    <property type="match status" value="1"/>
</dbReference>
<keyword evidence="1" id="KW-0479">Metal-binding</keyword>
<keyword evidence="4" id="KW-0805">Transcription regulation</keyword>
<protein>
    <recommendedName>
        <fullName evidence="11">GATA-type domain-containing protein</fullName>
    </recommendedName>
</protein>
<evidence type="ECO:0000256" key="7">
    <source>
        <dbReference type="ARBA" id="ARBA00024019"/>
    </source>
</evidence>
<organism evidence="12 13">
    <name type="scientific">Rhamnella rubrinervis</name>
    <dbReference type="NCBI Taxonomy" id="2594499"/>
    <lineage>
        <taxon>Eukaryota</taxon>
        <taxon>Viridiplantae</taxon>
        <taxon>Streptophyta</taxon>
        <taxon>Embryophyta</taxon>
        <taxon>Tracheophyta</taxon>
        <taxon>Spermatophyta</taxon>
        <taxon>Magnoliopsida</taxon>
        <taxon>eudicotyledons</taxon>
        <taxon>Gunneridae</taxon>
        <taxon>Pentapetalae</taxon>
        <taxon>rosids</taxon>
        <taxon>fabids</taxon>
        <taxon>Rosales</taxon>
        <taxon>Rhamnaceae</taxon>
        <taxon>rhamnoid group</taxon>
        <taxon>Rhamneae</taxon>
        <taxon>Rhamnella</taxon>
    </lineage>
</organism>
<keyword evidence="3" id="KW-0862">Zinc</keyword>
<evidence type="ECO:0000256" key="5">
    <source>
        <dbReference type="ARBA" id="ARBA00023125"/>
    </source>
</evidence>
<dbReference type="PANTHER" id="PTHR47172:SF6">
    <property type="entry name" value="GATA-TYPE DOMAIN-CONTAINING PROTEIN"/>
    <property type="match status" value="1"/>
</dbReference>
<dbReference type="InterPro" id="IPR000679">
    <property type="entry name" value="Znf_GATA"/>
</dbReference>
<evidence type="ECO:0000256" key="10">
    <source>
        <dbReference type="SAM" id="MobiDB-lite"/>
    </source>
</evidence>
<name>A0A8K0GS82_9ROSA</name>
<dbReference type="CDD" id="cd00202">
    <property type="entry name" value="ZnF_GATA"/>
    <property type="match status" value="1"/>
</dbReference>
<gene>
    <name evidence="12" type="ORF">FNV43_RR23601</name>
</gene>
<evidence type="ECO:0000256" key="8">
    <source>
        <dbReference type="ARBA" id="ARBA00037539"/>
    </source>
</evidence>
<comment type="caution">
    <text evidence="12">The sequence shown here is derived from an EMBL/GenBank/DDBJ whole genome shotgun (WGS) entry which is preliminary data.</text>
</comment>
<evidence type="ECO:0000256" key="6">
    <source>
        <dbReference type="ARBA" id="ARBA00023163"/>
    </source>
</evidence>
<dbReference type="Proteomes" id="UP000796880">
    <property type="component" value="Unassembled WGS sequence"/>
</dbReference>
<evidence type="ECO:0000259" key="11">
    <source>
        <dbReference type="PROSITE" id="PS50114"/>
    </source>
</evidence>
<comment type="function">
    <text evidence="8">Transcriptional regulator that specifically binds 5'-GATA-3' or 5'-GAT-3' motifs within gene promoters.</text>
</comment>
<feature type="region of interest" description="Disordered" evidence="10">
    <location>
        <begin position="58"/>
        <end position="80"/>
    </location>
</feature>
<evidence type="ECO:0000313" key="13">
    <source>
        <dbReference type="Proteomes" id="UP000796880"/>
    </source>
</evidence>
<comment type="similarity">
    <text evidence="7">Belongs to the type IV zinc-finger family. Class B subfamily.</text>
</comment>
<keyword evidence="2 9" id="KW-0863">Zinc-finger</keyword>
<proteinExistence type="inferred from homology"/>
<sequence length="128" mass="14078">MNISSSTSLQAKDPLKSCTGCQTTRTPLWRGGPAGPRSLCNACGIRYRKRRRAALGLNKGDEADDDRSEKKTIMSSSSNSNKLGMSLKLGLITIQRDFVFEESVLKEEEQAAIMLMALSCGSVKQERY</sequence>
<dbReference type="OrthoDB" id="1160381at2759"/>
<reference evidence="12" key="1">
    <citation type="submission" date="2020-03" db="EMBL/GenBank/DDBJ databases">
        <title>A high-quality chromosome-level genome assembly of a woody plant with both climbing and erect habits, Rhamnella rubrinervis.</title>
        <authorList>
            <person name="Lu Z."/>
            <person name="Yang Y."/>
            <person name="Zhu X."/>
            <person name="Sun Y."/>
        </authorList>
    </citation>
    <scope>NUCLEOTIDE SEQUENCE</scope>
    <source>
        <strain evidence="12">BYM</strain>
        <tissue evidence="12">Leaf</tissue>
    </source>
</reference>
<evidence type="ECO:0000313" key="12">
    <source>
        <dbReference type="EMBL" id="KAF3436509.1"/>
    </source>
</evidence>